<reference evidence="2 3" key="1">
    <citation type="submission" date="2018-10" db="EMBL/GenBank/DDBJ databases">
        <title>A high-quality apple genome assembly.</title>
        <authorList>
            <person name="Hu J."/>
        </authorList>
    </citation>
    <scope>NUCLEOTIDE SEQUENCE [LARGE SCALE GENOMIC DNA]</scope>
    <source>
        <strain evidence="3">cv. HFTH1</strain>
        <tissue evidence="2">Young leaf</tissue>
    </source>
</reference>
<evidence type="ECO:0000313" key="2">
    <source>
        <dbReference type="EMBL" id="RXH93956.1"/>
    </source>
</evidence>
<evidence type="ECO:0000313" key="3">
    <source>
        <dbReference type="Proteomes" id="UP000290289"/>
    </source>
</evidence>
<dbReference type="STRING" id="3750.A0A498JFP1"/>
<dbReference type="AlphaFoldDB" id="A0A498JFP1"/>
<protein>
    <submittedName>
        <fullName evidence="2">Uncharacterized protein</fullName>
    </submittedName>
</protein>
<dbReference type="EMBL" id="RDQH01000333">
    <property type="protein sequence ID" value="RXH93956.1"/>
    <property type="molecule type" value="Genomic_DNA"/>
</dbReference>
<feature type="region of interest" description="Disordered" evidence="1">
    <location>
        <begin position="1"/>
        <end position="32"/>
    </location>
</feature>
<name>A0A498JFP1_MALDO</name>
<proteinExistence type="predicted"/>
<keyword evidence="3" id="KW-1185">Reference proteome</keyword>
<comment type="caution">
    <text evidence="2">The sequence shown here is derived from an EMBL/GenBank/DDBJ whole genome shotgun (WGS) entry which is preliminary data.</text>
</comment>
<dbReference type="Proteomes" id="UP000290289">
    <property type="component" value="Chromosome 7"/>
</dbReference>
<sequence length="172" mass="19686">MNKGISRKRPAPPQPAANPAKQQATSPEEEEFVDEDVFLDETLVETEGDLVLRDIEQRQSLASRLTKWARRLSPMPTLSPPEASQLEIDYVIGESHRELLPNWSGSAAIIRIFRVTKEAKFLPSFPHRLEIERRQNSLSYEHRRVQRELLSATQKVGSMCNCSCYLGNFLEH</sequence>
<organism evidence="2 3">
    <name type="scientific">Malus domestica</name>
    <name type="common">Apple</name>
    <name type="synonym">Pyrus malus</name>
    <dbReference type="NCBI Taxonomy" id="3750"/>
    <lineage>
        <taxon>Eukaryota</taxon>
        <taxon>Viridiplantae</taxon>
        <taxon>Streptophyta</taxon>
        <taxon>Embryophyta</taxon>
        <taxon>Tracheophyta</taxon>
        <taxon>Spermatophyta</taxon>
        <taxon>Magnoliopsida</taxon>
        <taxon>eudicotyledons</taxon>
        <taxon>Gunneridae</taxon>
        <taxon>Pentapetalae</taxon>
        <taxon>rosids</taxon>
        <taxon>fabids</taxon>
        <taxon>Rosales</taxon>
        <taxon>Rosaceae</taxon>
        <taxon>Amygdaloideae</taxon>
        <taxon>Maleae</taxon>
        <taxon>Malus</taxon>
    </lineage>
</organism>
<feature type="compositionally biased region" description="Basic residues" evidence="1">
    <location>
        <begin position="1"/>
        <end position="10"/>
    </location>
</feature>
<gene>
    <name evidence="2" type="ORF">DVH24_016023</name>
</gene>
<accession>A0A498JFP1</accession>
<evidence type="ECO:0000256" key="1">
    <source>
        <dbReference type="SAM" id="MobiDB-lite"/>
    </source>
</evidence>